<evidence type="ECO:0000256" key="1">
    <source>
        <dbReference type="SAM" id="SignalP"/>
    </source>
</evidence>
<feature type="chain" id="PRO_5041384639" description="Outer membrane lipoprotein-sorting protein" evidence="1">
    <location>
        <begin position="22"/>
        <end position="256"/>
    </location>
</feature>
<protein>
    <recommendedName>
        <fullName evidence="4">Outer membrane lipoprotein-sorting protein</fullName>
    </recommendedName>
</protein>
<evidence type="ECO:0000313" key="2">
    <source>
        <dbReference type="EMBL" id="BDW91310.1"/>
    </source>
</evidence>
<keyword evidence="3" id="KW-1185">Reference proteome</keyword>
<evidence type="ECO:0000313" key="3">
    <source>
        <dbReference type="Proteomes" id="UP001330184"/>
    </source>
</evidence>
<evidence type="ECO:0008006" key="4">
    <source>
        <dbReference type="Google" id="ProtNLM"/>
    </source>
</evidence>
<reference evidence="2 3" key="1">
    <citation type="submission" date="2023-01" db="EMBL/GenBank/DDBJ databases">
        <title>Complete genome sequence of Muricauda aquimarina strain IFOP_LL357.</title>
        <authorList>
            <person name="Gajardo G."/>
            <person name="Ueki S."/>
            <person name="Maruyama F."/>
        </authorList>
    </citation>
    <scope>NUCLEOTIDE SEQUENCE [LARGE SCALE GENOMIC DNA]</scope>
    <source>
        <strain evidence="2 3">IFOP_LL357</strain>
    </source>
</reference>
<dbReference type="AlphaFoldDB" id="A0AA48KMN3"/>
<sequence>MKTLKITIALIAFALTMPLQAQTADEILENYFENTGGLDAWKSIEGMKMTAKVNQGGMEIPLEIYNLKDGRQMTKITFQGNTIKQGVFDGETLWSHNFMTMKAEKSDAESTSNFKLNTNDFPDSFIDYKEKGYTVELLGKETIDGAETFKIKLVKEPVTIDGNQEEDISYYFFDVDNFVPIAIHSEIKSGPAKGQISEITMSDYQEVDGMYFAFSMTQGVKDGQSQPITIDAIELNPTIDDAEFAFPEEVGETEKK</sequence>
<organism evidence="2 3">
    <name type="scientific">Flagellimonas marinaquae</name>
    <dbReference type="NCBI Taxonomy" id="254955"/>
    <lineage>
        <taxon>Bacteria</taxon>
        <taxon>Pseudomonadati</taxon>
        <taxon>Bacteroidota</taxon>
        <taxon>Flavobacteriia</taxon>
        <taxon>Flavobacteriales</taxon>
        <taxon>Flavobacteriaceae</taxon>
        <taxon>Flagellimonas</taxon>
    </lineage>
</organism>
<accession>A0AA48KMN3</accession>
<name>A0AA48KMN3_9FLAO</name>
<dbReference type="Proteomes" id="UP001330184">
    <property type="component" value="Chromosome"/>
</dbReference>
<proteinExistence type="predicted"/>
<keyword evidence="1" id="KW-0732">Signal</keyword>
<dbReference type="Gene3D" id="2.50.20.10">
    <property type="entry name" value="Lipoprotein localisation LolA/LolB/LppX"/>
    <property type="match status" value="1"/>
</dbReference>
<feature type="signal peptide" evidence="1">
    <location>
        <begin position="1"/>
        <end position="21"/>
    </location>
</feature>
<dbReference type="RefSeq" id="WP_252080043.1">
    <property type="nucleotide sequence ID" value="NZ_AP027268.1"/>
</dbReference>
<dbReference type="EMBL" id="AP027268">
    <property type="protein sequence ID" value="BDW91310.1"/>
    <property type="molecule type" value="Genomic_DNA"/>
</dbReference>
<gene>
    <name evidence="2" type="ORF">MACH07_01420</name>
</gene>